<reference evidence="3" key="1">
    <citation type="submission" date="2016-03" db="EMBL/GenBank/DDBJ databases">
        <authorList>
            <person name="Devillers H."/>
        </authorList>
    </citation>
    <scope>NUCLEOTIDE SEQUENCE [LARGE SCALE GENOMIC DNA]</scope>
</reference>
<keyword evidence="3" id="KW-1185">Reference proteome</keyword>
<evidence type="ECO:0000313" key="3">
    <source>
        <dbReference type="Proteomes" id="UP000190274"/>
    </source>
</evidence>
<dbReference type="Gene3D" id="3.90.550.10">
    <property type="entry name" value="Spore Coat Polysaccharide Biosynthesis Protein SpsA, Chain A"/>
    <property type="match status" value="1"/>
</dbReference>
<dbReference type="CDD" id="cd02537">
    <property type="entry name" value="GT8_Glycogenin"/>
    <property type="match status" value="1"/>
</dbReference>
<dbReference type="Proteomes" id="UP000190274">
    <property type="component" value="Chromosome E"/>
</dbReference>
<gene>
    <name evidence="2" type="ORF">LADA_0E05226G</name>
</gene>
<dbReference type="STRING" id="1266660.A0A1G4JCK9"/>
<dbReference type="InterPro" id="IPR029044">
    <property type="entry name" value="Nucleotide-diphossugar_trans"/>
</dbReference>
<dbReference type="InterPro" id="IPR050587">
    <property type="entry name" value="GNT1/Glycosyltrans_8"/>
</dbReference>
<dbReference type="InterPro" id="IPR002495">
    <property type="entry name" value="Glyco_trans_8"/>
</dbReference>
<proteinExistence type="predicted"/>
<dbReference type="EMBL" id="LT598455">
    <property type="protein sequence ID" value="SCU87634.1"/>
    <property type="molecule type" value="Genomic_DNA"/>
</dbReference>
<dbReference type="OrthoDB" id="2014201at2759"/>
<dbReference type="Pfam" id="PF01501">
    <property type="entry name" value="Glyco_transf_8"/>
    <property type="match status" value="1"/>
</dbReference>
<protein>
    <submittedName>
        <fullName evidence="2">LADA_0E05226g1_1</fullName>
    </submittedName>
</protein>
<evidence type="ECO:0000256" key="1">
    <source>
        <dbReference type="SAM" id="MobiDB-lite"/>
    </source>
</evidence>
<dbReference type="AlphaFoldDB" id="A0A1G4JCK9"/>
<sequence>MVDLLPVGVVTLLYSQEYLPGALTIGSQLRRASRADDSCFRTCILVSAELLEPSGTNVEVLEGLFDEVVSVDPSVLITESLLELHSANLQMLNRPELAATFLKLELWKLTQFSKIVYVDCDCLMVTGSFLSDILALTEHQTSMDVAASPDSGWPDMFNSGVLTLVPDHHVYAQLAQLVLTQTSIDGADQGILNQFFNPSCRDRAAESDASSAGWIRLPFTYNVTVPNIGYQNAPAAKFFQDQIRLVHFIGKQKPWVSGSNSSDRYRDEWWRLYLEFLHQQPPRLPQDSGNSDEIRDDPPPSPPHNDTAIVAPPPPQWDATTESPPVGSPSEAAHLPVGAHFEWNLDVDLLEDELPKLRIGPAPIFPWETYRDAVKPERTFPD</sequence>
<feature type="region of interest" description="Disordered" evidence="1">
    <location>
        <begin position="281"/>
        <end position="333"/>
    </location>
</feature>
<name>A0A1G4JCK9_9SACH</name>
<accession>A0A1G4JCK9</accession>
<organism evidence="2 3">
    <name type="scientific">Lachancea dasiensis</name>
    <dbReference type="NCBI Taxonomy" id="1072105"/>
    <lineage>
        <taxon>Eukaryota</taxon>
        <taxon>Fungi</taxon>
        <taxon>Dikarya</taxon>
        <taxon>Ascomycota</taxon>
        <taxon>Saccharomycotina</taxon>
        <taxon>Saccharomycetes</taxon>
        <taxon>Saccharomycetales</taxon>
        <taxon>Saccharomycetaceae</taxon>
        <taxon>Lachancea</taxon>
    </lineage>
</organism>
<evidence type="ECO:0000313" key="2">
    <source>
        <dbReference type="EMBL" id="SCU87634.1"/>
    </source>
</evidence>
<dbReference type="SUPFAM" id="SSF53448">
    <property type="entry name" value="Nucleotide-diphospho-sugar transferases"/>
    <property type="match status" value="1"/>
</dbReference>
<dbReference type="GO" id="GO:0016757">
    <property type="term" value="F:glycosyltransferase activity"/>
    <property type="evidence" value="ECO:0007669"/>
    <property type="project" value="InterPro"/>
</dbReference>
<dbReference type="PANTHER" id="PTHR11183">
    <property type="entry name" value="GLYCOGENIN SUBFAMILY MEMBER"/>
    <property type="match status" value="1"/>
</dbReference>